<dbReference type="InterPro" id="IPR002645">
    <property type="entry name" value="STAS_dom"/>
</dbReference>
<dbReference type="EMBL" id="DRQG01000116">
    <property type="protein sequence ID" value="HGY56572.1"/>
    <property type="molecule type" value="Genomic_DNA"/>
</dbReference>
<evidence type="ECO:0000313" key="2">
    <source>
        <dbReference type="EMBL" id="HGY56572.1"/>
    </source>
</evidence>
<proteinExistence type="predicted"/>
<comment type="caution">
    <text evidence="2">The sequence shown here is derived from an EMBL/GenBank/DDBJ whole genome shotgun (WGS) entry which is preliminary data.</text>
</comment>
<dbReference type="PROSITE" id="PS50801">
    <property type="entry name" value="STAS"/>
    <property type="match status" value="1"/>
</dbReference>
<feature type="domain" description="STAS" evidence="1">
    <location>
        <begin position="1"/>
        <end position="94"/>
    </location>
</feature>
<dbReference type="Gene3D" id="3.30.750.24">
    <property type="entry name" value="STAS domain"/>
    <property type="match status" value="1"/>
</dbReference>
<dbReference type="SUPFAM" id="SSF52091">
    <property type="entry name" value="SpoIIaa-like"/>
    <property type="match status" value="1"/>
</dbReference>
<dbReference type="AlphaFoldDB" id="A0A7V4UET2"/>
<dbReference type="Pfam" id="PF01740">
    <property type="entry name" value="STAS"/>
    <property type="match status" value="1"/>
</dbReference>
<dbReference type="InterPro" id="IPR036513">
    <property type="entry name" value="STAS_dom_sf"/>
</dbReference>
<gene>
    <name evidence="2" type="ORF">ENK44_12760</name>
</gene>
<dbReference type="GO" id="GO:0043856">
    <property type="term" value="F:anti-sigma factor antagonist activity"/>
    <property type="evidence" value="ECO:0007669"/>
    <property type="project" value="TreeGrafter"/>
</dbReference>
<dbReference type="PANTHER" id="PTHR33495">
    <property type="entry name" value="ANTI-SIGMA FACTOR ANTAGONIST TM_1081-RELATED-RELATED"/>
    <property type="match status" value="1"/>
</dbReference>
<name>A0A7V4UET2_CALAY</name>
<organism evidence="2">
    <name type="scientific">Caldithrix abyssi</name>
    <dbReference type="NCBI Taxonomy" id="187145"/>
    <lineage>
        <taxon>Bacteria</taxon>
        <taxon>Pseudomonadati</taxon>
        <taxon>Calditrichota</taxon>
        <taxon>Calditrichia</taxon>
        <taxon>Calditrichales</taxon>
        <taxon>Calditrichaceae</taxon>
        <taxon>Caldithrix</taxon>
    </lineage>
</organism>
<sequence length="94" mass="10832">MFEVVNEDNKGIRLRGRFDATQVNKAARIFNALQNSATVYFDDLEYISSAGLSVLLKTQKRLKANGQQLILKNMSKHIREIFKYAGFDMIFKIE</sequence>
<dbReference type="Proteomes" id="UP000885779">
    <property type="component" value="Unassembled WGS sequence"/>
</dbReference>
<reference evidence="2" key="1">
    <citation type="journal article" date="2020" name="mSystems">
        <title>Genome- and Community-Level Interaction Insights into Carbon Utilization and Element Cycling Functions of Hydrothermarchaeota in Hydrothermal Sediment.</title>
        <authorList>
            <person name="Zhou Z."/>
            <person name="Liu Y."/>
            <person name="Xu W."/>
            <person name="Pan J."/>
            <person name="Luo Z.H."/>
            <person name="Li M."/>
        </authorList>
    </citation>
    <scope>NUCLEOTIDE SEQUENCE [LARGE SCALE GENOMIC DNA]</scope>
    <source>
        <strain evidence="2">HyVt-577</strain>
    </source>
</reference>
<dbReference type="CDD" id="cd07043">
    <property type="entry name" value="STAS_anti-anti-sigma_factors"/>
    <property type="match status" value="1"/>
</dbReference>
<evidence type="ECO:0000259" key="1">
    <source>
        <dbReference type="PROSITE" id="PS50801"/>
    </source>
</evidence>
<protein>
    <submittedName>
        <fullName evidence="2">Anti-sigma factor antagonist</fullName>
    </submittedName>
</protein>
<accession>A0A7V4UET2</accession>